<keyword evidence="6" id="KW-0548">Nucleotidyltransferase</keyword>
<organism evidence="6 7">
    <name type="scientific">Pseudomarimonas salicorniae</name>
    <dbReference type="NCBI Taxonomy" id="2933270"/>
    <lineage>
        <taxon>Bacteria</taxon>
        <taxon>Pseudomonadati</taxon>
        <taxon>Pseudomonadota</taxon>
        <taxon>Gammaproteobacteria</taxon>
        <taxon>Lysobacterales</taxon>
        <taxon>Lysobacteraceae</taxon>
        <taxon>Pseudomarimonas</taxon>
    </lineage>
</organism>
<evidence type="ECO:0000313" key="7">
    <source>
        <dbReference type="Proteomes" id="UP001431449"/>
    </source>
</evidence>
<dbReference type="InterPro" id="IPR029787">
    <property type="entry name" value="Nucleotide_cyclase"/>
</dbReference>
<evidence type="ECO:0000256" key="3">
    <source>
        <dbReference type="PROSITE-ProRule" id="PRU00169"/>
    </source>
</evidence>
<dbReference type="EMBL" id="JALNMH010000001">
    <property type="protein sequence ID" value="MCK7592356.1"/>
    <property type="molecule type" value="Genomic_DNA"/>
</dbReference>
<dbReference type="InterPro" id="IPR050469">
    <property type="entry name" value="Diguanylate_Cyclase"/>
</dbReference>
<feature type="domain" description="Response regulatory" evidence="4">
    <location>
        <begin position="17"/>
        <end position="132"/>
    </location>
</feature>
<dbReference type="Pfam" id="PF00990">
    <property type="entry name" value="GGDEF"/>
    <property type="match status" value="1"/>
</dbReference>
<dbReference type="InterPro" id="IPR043128">
    <property type="entry name" value="Rev_trsase/Diguanyl_cyclase"/>
</dbReference>
<dbReference type="SUPFAM" id="SSF55073">
    <property type="entry name" value="Nucleotide cyclase"/>
    <property type="match status" value="1"/>
</dbReference>
<gene>
    <name evidence="6" type="ORF">M0G41_01585</name>
</gene>
<dbReference type="SUPFAM" id="SSF52172">
    <property type="entry name" value="CheY-like"/>
    <property type="match status" value="1"/>
</dbReference>
<dbReference type="NCBIfam" id="TIGR00254">
    <property type="entry name" value="GGDEF"/>
    <property type="match status" value="1"/>
</dbReference>
<dbReference type="InterPro" id="IPR011006">
    <property type="entry name" value="CheY-like_superfamily"/>
</dbReference>
<dbReference type="SMART" id="SM00267">
    <property type="entry name" value="GGDEF"/>
    <property type="match status" value="1"/>
</dbReference>
<keyword evidence="7" id="KW-1185">Reference proteome</keyword>
<feature type="domain" description="GGDEF" evidence="5">
    <location>
        <begin position="175"/>
        <end position="312"/>
    </location>
</feature>
<dbReference type="InterPro" id="IPR001789">
    <property type="entry name" value="Sig_transdc_resp-reg_receiver"/>
</dbReference>
<evidence type="ECO:0000259" key="5">
    <source>
        <dbReference type="PROSITE" id="PS50887"/>
    </source>
</evidence>
<dbReference type="Proteomes" id="UP001431449">
    <property type="component" value="Unassembled WGS sequence"/>
</dbReference>
<sequence length="316" mass="34650">MSAGAPPISPPGGRRTRILAVDDEPLNLRLLQQALGGEHQLFAALDGAQALEMARRCEPDLVLLDLELPDLHGQEVCRRLRESMPGQAPPVIFITAHRTLDEETACWEAGGVDFLSKPWNPITLTNRVRVHLALKLQADRLRELALRDGLTGVANRRLFDEQLDAEWRKSERYGRDLGLLLLDVDHFKRFNDHHGHLGGDDCLRQLAHRLDLTFSRPGDLVARYGGEEFAILLPECGESDCLANAQRVLEVVRGMELPHGDSPVAPIVTASVGLGMRGYAGADSKAALIASADAALYAAKKDGRNRFRSAWIGEGG</sequence>
<protein>
    <recommendedName>
        <fullName evidence="1">diguanylate cyclase</fullName>
        <ecNumber evidence="1">2.7.7.65</ecNumber>
    </recommendedName>
</protein>
<dbReference type="PANTHER" id="PTHR45138:SF9">
    <property type="entry name" value="DIGUANYLATE CYCLASE DGCM-RELATED"/>
    <property type="match status" value="1"/>
</dbReference>
<accession>A0ABT0GCU1</accession>
<dbReference type="RefSeq" id="WP_248204466.1">
    <property type="nucleotide sequence ID" value="NZ_JALNMH010000001.1"/>
</dbReference>
<dbReference type="Gene3D" id="3.30.70.270">
    <property type="match status" value="1"/>
</dbReference>
<dbReference type="EC" id="2.7.7.65" evidence="1"/>
<comment type="caution">
    <text evidence="6">The sequence shown here is derived from an EMBL/GenBank/DDBJ whole genome shotgun (WGS) entry which is preliminary data.</text>
</comment>
<evidence type="ECO:0000259" key="4">
    <source>
        <dbReference type="PROSITE" id="PS50110"/>
    </source>
</evidence>
<dbReference type="PROSITE" id="PS50887">
    <property type="entry name" value="GGDEF"/>
    <property type="match status" value="1"/>
</dbReference>
<dbReference type="PANTHER" id="PTHR45138">
    <property type="entry name" value="REGULATORY COMPONENTS OF SENSORY TRANSDUCTION SYSTEM"/>
    <property type="match status" value="1"/>
</dbReference>
<dbReference type="CDD" id="cd01949">
    <property type="entry name" value="GGDEF"/>
    <property type="match status" value="1"/>
</dbReference>
<evidence type="ECO:0000256" key="2">
    <source>
        <dbReference type="ARBA" id="ARBA00034247"/>
    </source>
</evidence>
<proteinExistence type="predicted"/>
<comment type="catalytic activity">
    <reaction evidence="2">
        <text>2 GTP = 3',3'-c-di-GMP + 2 diphosphate</text>
        <dbReference type="Rhea" id="RHEA:24898"/>
        <dbReference type="ChEBI" id="CHEBI:33019"/>
        <dbReference type="ChEBI" id="CHEBI:37565"/>
        <dbReference type="ChEBI" id="CHEBI:58805"/>
        <dbReference type="EC" id="2.7.7.65"/>
    </reaction>
</comment>
<reference evidence="6" key="1">
    <citation type="submission" date="2022-04" db="EMBL/GenBank/DDBJ databases">
        <title>Lysobacter sp. CAU 1642 isolated from sea sand.</title>
        <authorList>
            <person name="Kim W."/>
        </authorList>
    </citation>
    <scope>NUCLEOTIDE SEQUENCE</scope>
    <source>
        <strain evidence="6">CAU 1642</strain>
    </source>
</reference>
<evidence type="ECO:0000313" key="6">
    <source>
        <dbReference type="EMBL" id="MCK7592356.1"/>
    </source>
</evidence>
<dbReference type="Gene3D" id="3.40.50.2300">
    <property type="match status" value="1"/>
</dbReference>
<name>A0ABT0GCU1_9GAMM</name>
<keyword evidence="6" id="KW-0808">Transferase</keyword>
<feature type="modified residue" description="4-aspartylphosphate" evidence="3">
    <location>
        <position position="65"/>
    </location>
</feature>
<dbReference type="PROSITE" id="PS50110">
    <property type="entry name" value="RESPONSE_REGULATORY"/>
    <property type="match status" value="1"/>
</dbReference>
<dbReference type="InterPro" id="IPR000160">
    <property type="entry name" value="GGDEF_dom"/>
</dbReference>
<dbReference type="GO" id="GO:0052621">
    <property type="term" value="F:diguanylate cyclase activity"/>
    <property type="evidence" value="ECO:0007669"/>
    <property type="project" value="UniProtKB-EC"/>
</dbReference>
<keyword evidence="3" id="KW-0597">Phosphoprotein</keyword>
<dbReference type="Pfam" id="PF00072">
    <property type="entry name" value="Response_reg"/>
    <property type="match status" value="1"/>
</dbReference>
<evidence type="ECO:0000256" key="1">
    <source>
        <dbReference type="ARBA" id="ARBA00012528"/>
    </source>
</evidence>
<dbReference type="SMART" id="SM00448">
    <property type="entry name" value="REC"/>
    <property type="match status" value="1"/>
</dbReference>